<gene>
    <name evidence="7" type="ORF">GA0070608_1422</name>
</gene>
<reference evidence="7 8" key="1">
    <citation type="submission" date="2016-06" db="EMBL/GenBank/DDBJ databases">
        <authorList>
            <person name="Kjaerup R.B."/>
            <person name="Dalgaard T.S."/>
            <person name="Juul-Madsen H.R."/>
        </authorList>
    </citation>
    <scope>NUCLEOTIDE SEQUENCE [LARGE SCALE GENOMIC DNA]</scope>
    <source>
        <strain evidence="7 8">DSM 43363</strain>
    </source>
</reference>
<feature type="region of interest" description="Disordered" evidence="4">
    <location>
        <begin position="1"/>
        <end position="37"/>
    </location>
</feature>
<evidence type="ECO:0000313" key="8">
    <source>
        <dbReference type="Proteomes" id="UP000199343"/>
    </source>
</evidence>
<keyword evidence="3" id="KW-0378">Hydrolase</keyword>
<evidence type="ECO:0000256" key="1">
    <source>
        <dbReference type="ARBA" id="ARBA00010088"/>
    </source>
</evidence>
<protein>
    <submittedName>
        <fullName evidence="7">TAP-like protein</fullName>
    </submittedName>
</protein>
<proteinExistence type="inferred from homology"/>
<dbReference type="Pfam" id="PF00561">
    <property type="entry name" value="Abhydrolase_1"/>
    <property type="match status" value="1"/>
</dbReference>
<dbReference type="InterPro" id="IPR051601">
    <property type="entry name" value="Serine_prot/Carboxylest_S33"/>
</dbReference>
<dbReference type="PANTHER" id="PTHR43248">
    <property type="entry name" value="2-SUCCINYL-6-HYDROXY-2,4-CYCLOHEXADIENE-1-CARBOXYLATE SYNTHASE"/>
    <property type="match status" value="1"/>
</dbReference>
<evidence type="ECO:0000259" key="6">
    <source>
        <dbReference type="Pfam" id="PF08386"/>
    </source>
</evidence>
<sequence>MLRTRKSAARGGDPSDVVDDSARQDAEVGQAAGRRAGPAQLPRPVWFRTLAVGATAALLAAALPTPAPASAARPTPVPAPGIAWQPCEKDRTAECGTMSLPVDWERPDGDRFTLHLARRAATDPAARIGSLVFGPGGPGDSGVDRIIKNDRFSDELRRRFDIVSFDPRGIGRSNPVRCSAELLGRQPQVITDQARFDAALKDNALLRADCRARTGPLYDHVDTRSAVRDVDAVRAALGESRLTFHGSSYGTLLGAQYAEEFPGRIRAMVLESVVDHSLGTRAFLDTQAATAQDSFDEFVAWCVRTPSCALHGEDVRAVWAGLLARAEQGELVDPDRPGVALTPYDLSRFAQRRLYGPDWPGLVRRIVALRAEPTAAAGPGAADDQGGEETVAPYPFAVFCADWHLPVRDHREYAAHLRRMARIAPDVRYPQALPAIATCLGTPAPVANPQHRLRVRTDVPLLLANSRHDPASGHNWATNVSRQLGRSGVLLTYEGWGHGNYTRSPCMGEAIDRYLISVDVPVDGSSCPAVAEPGA</sequence>
<dbReference type="PANTHER" id="PTHR43248:SF29">
    <property type="entry name" value="TRIPEPTIDYL AMINOPEPTIDASE"/>
    <property type="match status" value="1"/>
</dbReference>
<dbReference type="InterPro" id="IPR000073">
    <property type="entry name" value="AB_hydrolase_1"/>
</dbReference>
<dbReference type="SUPFAM" id="SSF53474">
    <property type="entry name" value="alpha/beta-Hydrolases"/>
    <property type="match status" value="1"/>
</dbReference>
<feature type="domain" description="AB hydrolase-1" evidence="5">
    <location>
        <begin position="131"/>
        <end position="325"/>
    </location>
</feature>
<keyword evidence="2" id="KW-0732">Signal</keyword>
<dbReference type="InterPro" id="IPR013595">
    <property type="entry name" value="Pept_S33_TAP-like_C"/>
</dbReference>
<evidence type="ECO:0000256" key="4">
    <source>
        <dbReference type="SAM" id="MobiDB-lite"/>
    </source>
</evidence>
<accession>A0A1C6ULW9</accession>
<evidence type="ECO:0000259" key="5">
    <source>
        <dbReference type="Pfam" id="PF00561"/>
    </source>
</evidence>
<dbReference type="Pfam" id="PF08386">
    <property type="entry name" value="Abhydrolase_4"/>
    <property type="match status" value="1"/>
</dbReference>
<evidence type="ECO:0000256" key="2">
    <source>
        <dbReference type="ARBA" id="ARBA00022729"/>
    </source>
</evidence>
<feature type="domain" description="Peptidase S33 tripeptidyl aminopeptidase-like C-terminal" evidence="6">
    <location>
        <begin position="435"/>
        <end position="527"/>
    </location>
</feature>
<evidence type="ECO:0000256" key="3">
    <source>
        <dbReference type="ARBA" id="ARBA00022801"/>
    </source>
</evidence>
<evidence type="ECO:0000313" key="7">
    <source>
        <dbReference type="EMBL" id="SCL55010.1"/>
    </source>
</evidence>
<dbReference type="STRING" id="47871.GA0070608_1422"/>
<name>A0A1C6ULW9_9ACTN</name>
<dbReference type="AlphaFoldDB" id="A0A1C6ULW9"/>
<dbReference type="EMBL" id="FMIC01000002">
    <property type="protein sequence ID" value="SCL55010.1"/>
    <property type="molecule type" value="Genomic_DNA"/>
</dbReference>
<organism evidence="7 8">
    <name type="scientific">Micromonospora peucetia</name>
    <dbReference type="NCBI Taxonomy" id="47871"/>
    <lineage>
        <taxon>Bacteria</taxon>
        <taxon>Bacillati</taxon>
        <taxon>Actinomycetota</taxon>
        <taxon>Actinomycetes</taxon>
        <taxon>Micromonosporales</taxon>
        <taxon>Micromonosporaceae</taxon>
        <taxon>Micromonospora</taxon>
    </lineage>
</organism>
<dbReference type="GO" id="GO:0016787">
    <property type="term" value="F:hydrolase activity"/>
    <property type="evidence" value="ECO:0007669"/>
    <property type="project" value="UniProtKB-KW"/>
</dbReference>
<dbReference type="InterPro" id="IPR029058">
    <property type="entry name" value="AB_hydrolase_fold"/>
</dbReference>
<comment type="similarity">
    <text evidence="1">Belongs to the peptidase S33 family.</text>
</comment>
<dbReference type="Proteomes" id="UP000199343">
    <property type="component" value="Unassembled WGS sequence"/>
</dbReference>
<dbReference type="Gene3D" id="3.40.50.1820">
    <property type="entry name" value="alpha/beta hydrolase"/>
    <property type="match status" value="1"/>
</dbReference>